<evidence type="ECO:0000313" key="3">
    <source>
        <dbReference type="Proteomes" id="UP000196074"/>
    </source>
</evidence>
<comment type="caution">
    <text evidence="2">The sequence shown here is derived from an EMBL/GenBank/DDBJ whole genome shotgun (WGS) entry which is preliminary data.</text>
</comment>
<dbReference type="InterPro" id="IPR016187">
    <property type="entry name" value="CTDL_fold"/>
</dbReference>
<name>A0A1Y4R451_9ENTE</name>
<dbReference type="Pfam" id="PF23944">
    <property type="entry name" value="DUF7278"/>
    <property type="match status" value="1"/>
</dbReference>
<proteinExistence type="predicted"/>
<feature type="domain" description="DUF7278" evidence="1">
    <location>
        <begin position="147"/>
        <end position="216"/>
    </location>
</feature>
<dbReference type="SUPFAM" id="SSF56436">
    <property type="entry name" value="C-type lectin-like"/>
    <property type="match status" value="1"/>
</dbReference>
<evidence type="ECO:0000313" key="2">
    <source>
        <dbReference type="EMBL" id="OUQ11881.1"/>
    </source>
</evidence>
<dbReference type="InterPro" id="IPR055702">
    <property type="entry name" value="DUF7278"/>
</dbReference>
<evidence type="ECO:0000259" key="1">
    <source>
        <dbReference type="Pfam" id="PF23944"/>
    </source>
</evidence>
<dbReference type="AlphaFoldDB" id="A0A1Y4R451"/>
<accession>A0A1Y4R451</accession>
<dbReference type="Proteomes" id="UP000196074">
    <property type="component" value="Unassembled WGS sequence"/>
</dbReference>
<dbReference type="RefSeq" id="WP_087213812.1">
    <property type="nucleotide sequence ID" value="NZ_NFLC01000001.1"/>
</dbReference>
<protein>
    <recommendedName>
        <fullName evidence="1">DUF7278 domain-containing protein</fullName>
    </recommendedName>
</protein>
<reference evidence="3" key="1">
    <citation type="submission" date="2017-04" db="EMBL/GenBank/DDBJ databases">
        <title>Function of individual gut microbiota members based on whole genome sequencing of pure cultures obtained from chicken caecum.</title>
        <authorList>
            <person name="Medvecky M."/>
            <person name="Cejkova D."/>
            <person name="Polansky O."/>
            <person name="Karasova D."/>
            <person name="Kubasova T."/>
            <person name="Cizek A."/>
            <person name="Rychlik I."/>
        </authorList>
    </citation>
    <scope>NUCLEOTIDE SEQUENCE [LARGE SCALE GENOMIC DNA]</scope>
    <source>
        <strain evidence="3">An144</strain>
    </source>
</reference>
<organism evidence="2 3">
    <name type="scientific">Enterococcus cecorum</name>
    <dbReference type="NCBI Taxonomy" id="44008"/>
    <lineage>
        <taxon>Bacteria</taxon>
        <taxon>Bacillati</taxon>
        <taxon>Bacillota</taxon>
        <taxon>Bacilli</taxon>
        <taxon>Lactobacillales</taxon>
        <taxon>Enterococcaceae</taxon>
        <taxon>Enterococcus</taxon>
    </lineage>
</organism>
<gene>
    <name evidence="2" type="ORF">B5E88_00675</name>
</gene>
<dbReference type="EMBL" id="NFLC01000001">
    <property type="protein sequence ID" value="OUQ11881.1"/>
    <property type="molecule type" value="Genomic_DNA"/>
</dbReference>
<sequence>MKINDALDWSNWKNYSVSTKRDLFSQILAYYVSPLKQVSNITLSQFELAGVKCETFEVNLDEETFVFLPGKKGAILGWDSGTQPLPAFYWDMKNVIYTKKVQDYQKNYGLQTTEEWDVFINESTSSLRQVDVAPMLVAKYALPVGCSYLGEFHAVTGEFIGTLDEFAKYEEQIKQALTPPQNFEDSLFFEFPNELFHENQFYAKLNPELESYTVYSHQLCTQEQLRKSLQKEVMDLMNEDQWEYAVGGTTRRLFRWGNELLEDHSFWKNQIHKIVSRQNMFGLSFAGDLKQFEITADQQLKLDQWEYCQIPLLDYLPLSTYYRPRKSISPFEVLSPKDYTYRKAIIIEA</sequence>